<organism evidence="1">
    <name type="scientific">viral metagenome</name>
    <dbReference type="NCBI Taxonomy" id="1070528"/>
    <lineage>
        <taxon>unclassified sequences</taxon>
        <taxon>metagenomes</taxon>
        <taxon>organismal metagenomes</taxon>
    </lineage>
</organism>
<protein>
    <submittedName>
        <fullName evidence="1">Uncharacterized protein</fullName>
    </submittedName>
</protein>
<evidence type="ECO:0000313" key="1">
    <source>
        <dbReference type="EMBL" id="QHU04456.1"/>
    </source>
</evidence>
<dbReference type="AlphaFoldDB" id="A0A6C0JI45"/>
<dbReference type="EMBL" id="MN740401">
    <property type="protein sequence ID" value="QHU04456.1"/>
    <property type="molecule type" value="Genomic_DNA"/>
</dbReference>
<sequence length="114" mass="12360">MKRTPVVLAFFVASLLVGIYVAFQVQTTETFTIAQEIGEPVRSEVMPVVTGDSGPKELKESPYEVTEDAKLFAFDDNRKSADCCPSPFVSDMGCICLTDTQKAQFASRGGNGKV</sequence>
<reference evidence="1" key="1">
    <citation type="journal article" date="2020" name="Nature">
        <title>Giant virus diversity and host interactions through global metagenomics.</title>
        <authorList>
            <person name="Schulz F."/>
            <person name="Roux S."/>
            <person name="Paez-Espino D."/>
            <person name="Jungbluth S."/>
            <person name="Walsh D.A."/>
            <person name="Denef V.J."/>
            <person name="McMahon K.D."/>
            <person name="Konstantinidis K.T."/>
            <person name="Eloe-Fadrosh E.A."/>
            <person name="Kyrpides N.C."/>
            <person name="Woyke T."/>
        </authorList>
    </citation>
    <scope>NUCLEOTIDE SEQUENCE</scope>
    <source>
        <strain evidence="1">GVMAG-M-3300027708-51</strain>
    </source>
</reference>
<proteinExistence type="predicted"/>
<accession>A0A6C0JI45</accession>
<name>A0A6C0JI45_9ZZZZ</name>